<dbReference type="SUPFAM" id="SSF53474">
    <property type="entry name" value="alpha/beta-Hydrolases"/>
    <property type="match status" value="1"/>
</dbReference>
<evidence type="ECO:0000313" key="4">
    <source>
        <dbReference type="EMBL" id="QEI06187.1"/>
    </source>
</evidence>
<keyword evidence="4" id="KW-0378">Hydrolase</keyword>
<reference evidence="4 5" key="1">
    <citation type="submission" date="2019-08" db="EMBL/GenBank/DDBJ databases">
        <title>Amphibian skin-associated Pigmentiphaga: genome sequence and occurrence across geography and hosts.</title>
        <authorList>
            <person name="Bletz M.C."/>
            <person name="Bunk B."/>
            <person name="Sproeer C."/>
            <person name="Biwer P."/>
            <person name="Reiter S."/>
            <person name="Rabemananjara F.C.E."/>
            <person name="Schulz S."/>
            <person name="Overmann J."/>
            <person name="Vences M."/>
        </authorList>
    </citation>
    <scope>NUCLEOTIDE SEQUENCE [LARGE SCALE GENOMIC DNA]</scope>
    <source>
        <strain evidence="4 5">Mada1488</strain>
    </source>
</reference>
<feature type="chain" id="PRO_5022763255" evidence="2">
    <location>
        <begin position="31"/>
        <end position="350"/>
    </location>
</feature>
<evidence type="ECO:0000259" key="3">
    <source>
        <dbReference type="Pfam" id="PF00561"/>
    </source>
</evidence>
<dbReference type="Pfam" id="PF00561">
    <property type="entry name" value="Abhydrolase_1"/>
    <property type="match status" value="1"/>
</dbReference>
<keyword evidence="2" id="KW-0732">Signal</keyword>
<evidence type="ECO:0000313" key="5">
    <source>
        <dbReference type="Proteomes" id="UP000325161"/>
    </source>
</evidence>
<sequence>MSISIPMFKRAISALLFSAGLLLVSPFASAQNKAYTVTSSDGVPIAVQESGNPDGPPIIFIHGLLGSRLNWDAQVQSTQLQRFRLITYDMRGHGLSGKPVDAASYTDGRRWADDLAAVIDAAQAGGQAEVQSSTQSITQPGGLVGDQARNQARDQPHHQAHAQAHDQSTKHPSKPVLVGWSLGGVVISNYLAKYGDGRIAGAMYVNGVIEMKPDQIVSHPTIYRDLVSPDLKTHLDTVRDFLRLCFHTQPDAPLFERLLANAAMASWDMQRAVMSISVEAAEGLGNARVPLLLLYGERDALVQARPAIARAQQLRPGIQSELYAESGHAPFLEEATRFNADLSAFVDAIR</sequence>
<evidence type="ECO:0000256" key="1">
    <source>
        <dbReference type="SAM" id="MobiDB-lite"/>
    </source>
</evidence>
<gene>
    <name evidence="4" type="ORF">FXN63_10325</name>
</gene>
<protein>
    <submittedName>
        <fullName evidence="4">Alpha/beta hydrolase</fullName>
    </submittedName>
</protein>
<feature type="compositionally biased region" description="Polar residues" evidence="1">
    <location>
        <begin position="129"/>
        <end position="139"/>
    </location>
</feature>
<name>A0A5C0B0M6_9BURK</name>
<dbReference type="AlphaFoldDB" id="A0A5C0B0M6"/>
<dbReference type="InterPro" id="IPR050266">
    <property type="entry name" value="AB_hydrolase_sf"/>
</dbReference>
<dbReference type="KEGG" id="pacr:FXN63_10325"/>
<dbReference type="GO" id="GO:0016787">
    <property type="term" value="F:hydrolase activity"/>
    <property type="evidence" value="ECO:0007669"/>
    <property type="project" value="UniProtKB-KW"/>
</dbReference>
<keyword evidence="5" id="KW-1185">Reference proteome</keyword>
<dbReference type="Gene3D" id="3.40.50.1820">
    <property type="entry name" value="alpha/beta hydrolase"/>
    <property type="match status" value="1"/>
</dbReference>
<dbReference type="GO" id="GO:0016020">
    <property type="term" value="C:membrane"/>
    <property type="evidence" value="ECO:0007669"/>
    <property type="project" value="TreeGrafter"/>
</dbReference>
<dbReference type="Proteomes" id="UP000325161">
    <property type="component" value="Chromosome"/>
</dbReference>
<dbReference type="InterPro" id="IPR029058">
    <property type="entry name" value="AB_hydrolase_fold"/>
</dbReference>
<dbReference type="EMBL" id="CP043046">
    <property type="protein sequence ID" value="QEI06187.1"/>
    <property type="molecule type" value="Genomic_DNA"/>
</dbReference>
<feature type="signal peptide" evidence="2">
    <location>
        <begin position="1"/>
        <end position="30"/>
    </location>
</feature>
<feature type="domain" description="AB hydrolase-1" evidence="3">
    <location>
        <begin position="56"/>
        <end position="335"/>
    </location>
</feature>
<dbReference type="OrthoDB" id="2086224at2"/>
<proteinExistence type="predicted"/>
<organism evidence="4 5">
    <name type="scientific">Pigmentiphaga aceris</name>
    <dbReference type="NCBI Taxonomy" id="1940612"/>
    <lineage>
        <taxon>Bacteria</taxon>
        <taxon>Pseudomonadati</taxon>
        <taxon>Pseudomonadota</taxon>
        <taxon>Betaproteobacteria</taxon>
        <taxon>Burkholderiales</taxon>
        <taxon>Alcaligenaceae</taxon>
        <taxon>Pigmentiphaga</taxon>
    </lineage>
</organism>
<accession>A0A5C0B0M6</accession>
<feature type="region of interest" description="Disordered" evidence="1">
    <location>
        <begin position="128"/>
        <end position="173"/>
    </location>
</feature>
<dbReference type="PANTHER" id="PTHR43798">
    <property type="entry name" value="MONOACYLGLYCEROL LIPASE"/>
    <property type="match status" value="1"/>
</dbReference>
<dbReference type="InterPro" id="IPR000073">
    <property type="entry name" value="AB_hydrolase_1"/>
</dbReference>
<feature type="compositionally biased region" description="Basic and acidic residues" evidence="1">
    <location>
        <begin position="151"/>
        <end position="169"/>
    </location>
</feature>
<evidence type="ECO:0000256" key="2">
    <source>
        <dbReference type="SAM" id="SignalP"/>
    </source>
</evidence>
<dbReference type="PANTHER" id="PTHR43798:SF33">
    <property type="entry name" value="HYDROLASE, PUTATIVE (AFU_ORTHOLOGUE AFUA_2G14860)-RELATED"/>
    <property type="match status" value="1"/>
</dbReference>